<dbReference type="AlphaFoldDB" id="A0A822XGQ7"/>
<keyword evidence="6" id="KW-0687">Ribonucleoprotein</keyword>
<dbReference type="Gene3D" id="2.20.25.30">
    <property type="match status" value="1"/>
</dbReference>
<evidence type="ECO:0000256" key="3">
    <source>
        <dbReference type="ARBA" id="ARBA00022771"/>
    </source>
</evidence>
<dbReference type="GO" id="GO:1990904">
    <property type="term" value="C:ribonucleoprotein complex"/>
    <property type="evidence" value="ECO:0007669"/>
    <property type="project" value="UniProtKB-KW"/>
</dbReference>
<evidence type="ECO:0000313" key="7">
    <source>
        <dbReference type="EMBL" id="DAD18291.1"/>
    </source>
</evidence>
<name>A0A822XGQ7_NELNU</name>
<evidence type="ECO:0000256" key="1">
    <source>
        <dbReference type="ARBA" id="ARBA00008672"/>
    </source>
</evidence>
<keyword evidence="4" id="KW-0862">Zinc</keyword>
<dbReference type="GO" id="GO:0008270">
    <property type="term" value="F:zinc ion binding"/>
    <property type="evidence" value="ECO:0007669"/>
    <property type="project" value="UniProtKB-KW"/>
</dbReference>
<dbReference type="Proteomes" id="UP000607653">
    <property type="component" value="Unassembled WGS sequence"/>
</dbReference>
<protein>
    <submittedName>
        <fullName evidence="7">Uncharacterized protein</fullName>
    </submittedName>
</protein>
<comment type="caution">
    <text evidence="7">The sequence shown here is derived from an EMBL/GenBank/DDBJ whole genome shotgun (WGS) entry which is preliminary data.</text>
</comment>
<dbReference type="GO" id="GO:0005840">
    <property type="term" value="C:ribosome"/>
    <property type="evidence" value="ECO:0007669"/>
    <property type="project" value="UniProtKB-KW"/>
</dbReference>
<dbReference type="PANTHER" id="PTHR48149">
    <property type="entry name" value="60S RIBOSOMAL PROTEIN L37A-2"/>
    <property type="match status" value="1"/>
</dbReference>
<comment type="similarity">
    <text evidence="1">Belongs to the eukaryotic ribosomal protein eL43 family.</text>
</comment>
<evidence type="ECO:0000256" key="6">
    <source>
        <dbReference type="ARBA" id="ARBA00023274"/>
    </source>
</evidence>
<evidence type="ECO:0000256" key="4">
    <source>
        <dbReference type="ARBA" id="ARBA00022833"/>
    </source>
</evidence>
<dbReference type="InterPro" id="IPR011332">
    <property type="entry name" value="Ribosomal_zn-bd"/>
</dbReference>
<proteinExistence type="inferred from homology"/>
<dbReference type="InterPro" id="IPR002674">
    <property type="entry name" value="Ribosomal_eL43"/>
</dbReference>
<accession>A0A822XGQ7</accession>
<evidence type="ECO:0000313" key="8">
    <source>
        <dbReference type="Proteomes" id="UP000607653"/>
    </source>
</evidence>
<organism evidence="7 8">
    <name type="scientific">Nelumbo nucifera</name>
    <name type="common">Sacred lotus</name>
    <dbReference type="NCBI Taxonomy" id="4432"/>
    <lineage>
        <taxon>Eukaryota</taxon>
        <taxon>Viridiplantae</taxon>
        <taxon>Streptophyta</taxon>
        <taxon>Embryophyta</taxon>
        <taxon>Tracheophyta</taxon>
        <taxon>Spermatophyta</taxon>
        <taxon>Magnoliopsida</taxon>
        <taxon>Proteales</taxon>
        <taxon>Nelumbonaceae</taxon>
        <taxon>Nelumbo</taxon>
    </lineage>
</organism>
<dbReference type="GO" id="GO:0003735">
    <property type="term" value="F:structural constituent of ribosome"/>
    <property type="evidence" value="ECO:0007669"/>
    <property type="project" value="InterPro"/>
</dbReference>
<dbReference type="InterPro" id="IPR011331">
    <property type="entry name" value="Ribosomal_eL37/eL43"/>
</dbReference>
<dbReference type="GO" id="GO:0006412">
    <property type="term" value="P:translation"/>
    <property type="evidence" value="ECO:0007669"/>
    <property type="project" value="InterPro"/>
</dbReference>
<dbReference type="EMBL" id="DUZY01000001">
    <property type="protein sequence ID" value="DAD18291.1"/>
    <property type="molecule type" value="Genomic_DNA"/>
</dbReference>
<gene>
    <name evidence="7" type="ORF">HUJ06_019754</name>
</gene>
<keyword evidence="2" id="KW-0479">Metal-binding</keyword>
<evidence type="ECO:0000256" key="5">
    <source>
        <dbReference type="ARBA" id="ARBA00022980"/>
    </source>
</evidence>
<evidence type="ECO:0000256" key="2">
    <source>
        <dbReference type="ARBA" id="ARBA00022723"/>
    </source>
</evidence>
<dbReference type="SUPFAM" id="SSF57829">
    <property type="entry name" value="Zn-binding ribosomal proteins"/>
    <property type="match status" value="1"/>
</dbReference>
<dbReference type="Pfam" id="PF01780">
    <property type="entry name" value="Ribosomal_L37ae"/>
    <property type="match status" value="1"/>
</dbReference>
<sequence length="41" mass="4518">MQVLILMDGEIFQYAVKRKVVGIWGCKDCGKVKAGGAYTLK</sequence>
<reference evidence="7 8" key="1">
    <citation type="journal article" date="2020" name="Mol. Biol. Evol.">
        <title>Distinct Expression and Methylation Patterns for Genes with Different Fates following a Single Whole-Genome Duplication in Flowering Plants.</title>
        <authorList>
            <person name="Shi T."/>
            <person name="Rahmani R.S."/>
            <person name="Gugger P.F."/>
            <person name="Wang M."/>
            <person name="Li H."/>
            <person name="Zhang Y."/>
            <person name="Li Z."/>
            <person name="Wang Q."/>
            <person name="Van de Peer Y."/>
            <person name="Marchal K."/>
            <person name="Chen J."/>
        </authorList>
    </citation>
    <scope>NUCLEOTIDE SEQUENCE [LARGE SCALE GENOMIC DNA]</scope>
    <source>
        <tissue evidence="7">Leaf</tissue>
    </source>
</reference>
<keyword evidence="3" id="KW-0863">Zinc-finger</keyword>
<keyword evidence="8" id="KW-1185">Reference proteome</keyword>
<keyword evidence="5" id="KW-0689">Ribosomal protein</keyword>
<dbReference type="PANTHER" id="PTHR48149:SF1">
    <property type="entry name" value="LARGE RIBOSOMAL SUBUNIT PROTEIN EL43Y"/>
    <property type="match status" value="1"/>
</dbReference>